<accession>A0ABY2QFV7</accession>
<evidence type="ECO:0000313" key="3">
    <source>
        <dbReference type="Proteomes" id="UP000308038"/>
    </source>
</evidence>
<gene>
    <name evidence="2" type="ORF">E5988_12305</name>
</gene>
<comment type="caution">
    <text evidence="2">The sequence shown here is derived from an EMBL/GenBank/DDBJ whole genome shotgun (WGS) entry which is preliminary data.</text>
</comment>
<organism evidence="2 3">
    <name type="scientific">Sphingomonas olei</name>
    <dbReference type="NCBI Taxonomy" id="1886787"/>
    <lineage>
        <taxon>Bacteria</taxon>
        <taxon>Pseudomonadati</taxon>
        <taxon>Pseudomonadota</taxon>
        <taxon>Alphaproteobacteria</taxon>
        <taxon>Sphingomonadales</taxon>
        <taxon>Sphingomonadaceae</taxon>
        <taxon>Sphingomonas</taxon>
    </lineage>
</organism>
<reference evidence="2 3" key="1">
    <citation type="submission" date="2019-04" db="EMBL/GenBank/DDBJ databases">
        <title>Microbes associate with the intestines of laboratory mice.</title>
        <authorList>
            <person name="Navarre W."/>
            <person name="Wong E."/>
            <person name="Huang K.C."/>
            <person name="Tropini C."/>
            <person name="Ng K."/>
            <person name="Yu B."/>
        </authorList>
    </citation>
    <scope>NUCLEOTIDE SEQUENCE [LARGE SCALE GENOMIC DNA]</scope>
    <source>
        <strain evidence="2 3">NM83_B4-11</strain>
    </source>
</reference>
<evidence type="ECO:0000313" key="2">
    <source>
        <dbReference type="EMBL" id="THG39451.1"/>
    </source>
</evidence>
<dbReference type="EMBL" id="SSTI01000008">
    <property type="protein sequence ID" value="THG39451.1"/>
    <property type="molecule type" value="Genomic_DNA"/>
</dbReference>
<keyword evidence="3" id="KW-1185">Reference proteome</keyword>
<feature type="compositionally biased region" description="Low complexity" evidence="1">
    <location>
        <begin position="58"/>
        <end position="67"/>
    </location>
</feature>
<evidence type="ECO:0000256" key="1">
    <source>
        <dbReference type="SAM" id="MobiDB-lite"/>
    </source>
</evidence>
<dbReference type="Proteomes" id="UP000308038">
    <property type="component" value="Unassembled WGS sequence"/>
</dbReference>
<feature type="region of interest" description="Disordered" evidence="1">
    <location>
        <begin position="47"/>
        <end position="67"/>
    </location>
</feature>
<proteinExistence type="predicted"/>
<dbReference type="RefSeq" id="WP_046408901.1">
    <property type="nucleotide sequence ID" value="NZ_SSTI01000008.1"/>
</dbReference>
<protein>
    <submittedName>
        <fullName evidence="2">Uncharacterized protein</fullName>
    </submittedName>
</protein>
<name>A0ABY2QFV7_9SPHN</name>
<feature type="compositionally biased region" description="Basic and acidic residues" evidence="1">
    <location>
        <begin position="47"/>
        <end position="57"/>
    </location>
</feature>
<sequence>MADDAVTYRARAAAETANANAATLDNVRERCERAARAWGVMADRAERVSTQRMEREAATAAQRTAEG</sequence>